<dbReference type="InterPro" id="IPR017941">
    <property type="entry name" value="Rieske_2Fe-2S"/>
</dbReference>
<dbReference type="InterPro" id="IPR043266">
    <property type="entry name" value="RHO_NdoB-like_C"/>
</dbReference>
<evidence type="ECO:0000256" key="5">
    <source>
        <dbReference type="ARBA" id="ARBA00022964"/>
    </source>
</evidence>
<evidence type="ECO:0000313" key="11">
    <source>
        <dbReference type="Proteomes" id="UP000593663"/>
    </source>
</evidence>
<reference evidence="11" key="1">
    <citation type="submission" date="2020-08" db="EMBL/GenBank/DDBJ databases">
        <title>Complete genome sequence of Sphingobium barthaii strain KK22, a high-molecular-weight polycyclic aromatic hydrocarbon-degrading soil bacterium.</title>
        <authorList>
            <person name="Mori J.F."/>
            <person name="Kanaly R.A."/>
        </authorList>
    </citation>
    <scope>NUCLEOTIDE SEQUENCE [LARGE SCALE GENOMIC DNA]</scope>
    <source>
        <strain evidence="11">KK22</strain>
        <plasmid evidence="11">p1</plasmid>
    </source>
</reference>
<evidence type="ECO:0000256" key="1">
    <source>
        <dbReference type="ARBA" id="ARBA00008751"/>
    </source>
</evidence>
<evidence type="ECO:0000256" key="4">
    <source>
        <dbReference type="ARBA" id="ARBA00022797"/>
    </source>
</evidence>
<organism evidence="10 11">
    <name type="scientific">Sphingobium fuliginis (strain ATCC 27551)</name>
    <dbReference type="NCBI Taxonomy" id="336203"/>
    <lineage>
        <taxon>Bacteria</taxon>
        <taxon>Pseudomonadati</taxon>
        <taxon>Pseudomonadota</taxon>
        <taxon>Alphaproteobacteria</taxon>
        <taxon>Sphingomonadales</taxon>
        <taxon>Sphingomonadaceae</taxon>
        <taxon>Sphingobium</taxon>
    </lineage>
</organism>
<dbReference type="RefSeq" id="WP_025551213.1">
    <property type="nucleotide sequence ID" value="NZ_BATN01000111.2"/>
</dbReference>
<dbReference type="Pfam" id="PF00848">
    <property type="entry name" value="Ring_hydroxyl_A"/>
    <property type="match status" value="1"/>
</dbReference>
<dbReference type="Pfam" id="PF00355">
    <property type="entry name" value="Rieske"/>
    <property type="match status" value="1"/>
</dbReference>
<name>A0A0A8XA70_SPHSA</name>
<evidence type="ECO:0000256" key="8">
    <source>
        <dbReference type="ARBA" id="ARBA00023014"/>
    </source>
</evidence>
<dbReference type="InterPro" id="IPR036922">
    <property type="entry name" value="Rieske_2Fe-2S_sf"/>
</dbReference>
<keyword evidence="8" id="KW-0411">Iron-sulfur</keyword>
<proteinExistence type="inferred from homology"/>
<dbReference type="SUPFAM" id="SSF55961">
    <property type="entry name" value="Bet v1-like"/>
    <property type="match status" value="1"/>
</dbReference>
<keyword evidence="3" id="KW-0479">Metal-binding</keyword>
<dbReference type="SUPFAM" id="SSF50022">
    <property type="entry name" value="ISP domain"/>
    <property type="match status" value="1"/>
</dbReference>
<dbReference type="KEGG" id="sbar:H5V43_22625"/>
<dbReference type="CDD" id="cd08881">
    <property type="entry name" value="RHO_alpha_C_NDO-like"/>
    <property type="match status" value="1"/>
</dbReference>
<dbReference type="InterPro" id="IPR001663">
    <property type="entry name" value="Rng_hydr_dOase-A"/>
</dbReference>
<evidence type="ECO:0000256" key="7">
    <source>
        <dbReference type="ARBA" id="ARBA00023004"/>
    </source>
</evidence>
<dbReference type="SMR" id="A0A0A8XA70"/>
<protein>
    <submittedName>
        <fullName evidence="10">Aromatic ring-hydroxylating dioxygenase subunit alpha</fullName>
    </submittedName>
</protein>
<comment type="similarity">
    <text evidence="1">Belongs to the bacterial ring-hydroxylating dioxygenase alpha subunit family.</text>
</comment>
<keyword evidence="10" id="KW-0614">Plasmid</keyword>
<dbReference type="Gene3D" id="3.90.380.10">
    <property type="entry name" value="Naphthalene 1,2-dioxygenase Alpha Subunit, Chain A, domain 1"/>
    <property type="match status" value="1"/>
</dbReference>
<dbReference type="PANTHER" id="PTHR43756:SF1">
    <property type="entry name" value="3-PHENYLPROPIONATE_CINNAMIC ACID DIOXYGENASE SUBUNIT ALPHA"/>
    <property type="match status" value="1"/>
</dbReference>
<evidence type="ECO:0000313" key="10">
    <source>
        <dbReference type="EMBL" id="QOT74326.1"/>
    </source>
</evidence>
<gene>
    <name evidence="10" type="ORF">H5V43_22625</name>
</gene>
<accession>A0A0A8XA70</accession>
<keyword evidence="6" id="KW-0560">Oxidoreductase</keyword>
<keyword evidence="4" id="KW-0058">Aromatic hydrocarbons catabolism</keyword>
<dbReference type="PRINTS" id="PR00090">
    <property type="entry name" value="RNGDIOXGNASE"/>
</dbReference>
<sequence>MSGDTTLVDTVNSSQSRQVFWDKDVYDLEIERIFSRAWLMLGHESLVPKPGDFITTYMAEDKVILSHQSDGTFRAFINSCSHRGNQICHADSGNAKAFVCNYHGWVFGQDGSLVDVPLESRCYHNSLDKDALAAKSVRVETYKGFIFGCHDPEAPSLEDYLGEFRFYLDTIWEGAGGGLELLGPPMKSLLQCNWKVPTENFIGDGYHVGWTHAAALGQIGGELAGLSGNRADIPFDDLGLQFTTRHGHGFGVIDNAAAAIHVKREGWTKYLEDTRGEVRRKFGPERERLYMGHWNCSIFPNCSFLYGTNTFKIWHPRGPHEIEVWTYTMVPRDADPATKSMIQREAIRTFGTAGTLESDDGENMSSATYMNRGVITRDGRMNSTMGAGYEGPHPVYPGIVGISFIGETSYRGFYRFWKEMIDAPDWASVKANDDTWDSVFPNRTFWTEKLDAAE</sequence>
<dbReference type="InterPro" id="IPR015881">
    <property type="entry name" value="ARHD_Rieske_2Fe_2S"/>
</dbReference>
<dbReference type="GO" id="GO:0051537">
    <property type="term" value="F:2 iron, 2 sulfur cluster binding"/>
    <property type="evidence" value="ECO:0007669"/>
    <property type="project" value="UniProtKB-KW"/>
</dbReference>
<keyword evidence="5 10" id="KW-0223">Dioxygenase</keyword>
<geneLocation type="plasmid" evidence="10 11">
    <name>p1</name>
</geneLocation>
<keyword evidence="9" id="KW-0520">NAD</keyword>
<evidence type="ECO:0000256" key="6">
    <source>
        <dbReference type="ARBA" id="ARBA00023002"/>
    </source>
</evidence>
<keyword evidence="7" id="KW-0408">Iron</keyword>
<dbReference type="PROSITE" id="PS51296">
    <property type="entry name" value="RIESKE"/>
    <property type="match status" value="1"/>
</dbReference>
<dbReference type="InterPro" id="IPR015879">
    <property type="entry name" value="Ring_hydroxy_dOase_asu_C_dom"/>
</dbReference>
<evidence type="ECO:0000256" key="2">
    <source>
        <dbReference type="ARBA" id="ARBA00022714"/>
    </source>
</evidence>
<dbReference type="Gene3D" id="2.102.10.10">
    <property type="entry name" value="Rieske [2Fe-2S] iron-sulphur domain"/>
    <property type="match status" value="1"/>
</dbReference>
<keyword evidence="2" id="KW-0001">2Fe-2S</keyword>
<evidence type="ECO:0000256" key="9">
    <source>
        <dbReference type="ARBA" id="ARBA00023027"/>
    </source>
</evidence>
<dbReference type="EMBL" id="CP060037">
    <property type="protein sequence ID" value="QOT74326.1"/>
    <property type="molecule type" value="Genomic_DNA"/>
</dbReference>
<dbReference type="PANTHER" id="PTHR43756">
    <property type="entry name" value="CHOLINE MONOOXYGENASE, CHLOROPLASTIC"/>
    <property type="match status" value="1"/>
</dbReference>
<dbReference type="Proteomes" id="UP000593663">
    <property type="component" value="Plasmid p1"/>
</dbReference>
<dbReference type="GO" id="GO:0051213">
    <property type="term" value="F:dioxygenase activity"/>
    <property type="evidence" value="ECO:0007669"/>
    <property type="project" value="UniProtKB-KW"/>
</dbReference>
<evidence type="ECO:0000256" key="3">
    <source>
        <dbReference type="ARBA" id="ARBA00022723"/>
    </source>
</evidence>
<dbReference type="GO" id="GO:0005506">
    <property type="term" value="F:iron ion binding"/>
    <property type="evidence" value="ECO:0007669"/>
    <property type="project" value="InterPro"/>
</dbReference>
<dbReference type="AlphaFoldDB" id="A0A0A8XA70"/>
<dbReference type="PROSITE" id="PS00570">
    <property type="entry name" value="RING_HYDROXYL_ALPHA"/>
    <property type="match status" value="1"/>
</dbReference>